<dbReference type="SUPFAM" id="SSF52540">
    <property type="entry name" value="P-loop containing nucleoside triphosphate hydrolases"/>
    <property type="match status" value="1"/>
</dbReference>
<dbReference type="SMART" id="SM00487">
    <property type="entry name" value="DEXDc"/>
    <property type="match status" value="1"/>
</dbReference>
<dbReference type="Proteomes" id="UP000242715">
    <property type="component" value="Unassembled WGS sequence"/>
</dbReference>
<dbReference type="GO" id="GO:0000785">
    <property type="term" value="C:chromatin"/>
    <property type="evidence" value="ECO:0007669"/>
    <property type="project" value="TreeGrafter"/>
</dbReference>
<dbReference type="InterPro" id="IPR000953">
    <property type="entry name" value="Chromo/chromo_shadow_dom"/>
</dbReference>
<comment type="subcellular location">
    <subcellularLocation>
        <location evidence="1">Nucleus</location>
    </subcellularLocation>
</comment>
<dbReference type="InterPro" id="IPR001965">
    <property type="entry name" value="Znf_PHD"/>
</dbReference>
<dbReference type="SMART" id="SM00298">
    <property type="entry name" value="CHROMO"/>
    <property type="match status" value="1"/>
</dbReference>
<keyword evidence="4 8" id="KW-0863">Zinc-finger</keyword>
<dbReference type="GO" id="GO:0016887">
    <property type="term" value="F:ATP hydrolysis activity"/>
    <property type="evidence" value="ECO:0007669"/>
    <property type="project" value="TreeGrafter"/>
</dbReference>
<protein>
    <recommendedName>
        <fullName evidence="14">PHD-type domain-containing protein</fullName>
    </recommendedName>
</protein>
<reference evidence="13" key="1">
    <citation type="journal article" date="2017" name="Front. Plant Sci.">
        <title>Climate Clever Clovers: New Paradigm to Reduce the Environmental Footprint of Ruminants by Breeding Low Methanogenic Forages Utilizing Haplotype Variation.</title>
        <authorList>
            <person name="Kaur P."/>
            <person name="Appels R."/>
            <person name="Bayer P.E."/>
            <person name="Keeble-Gagnere G."/>
            <person name="Wang J."/>
            <person name="Hirakawa H."/>
            <person name="Shirasawa K."/>
            <person name="Vercoe P."/>
            <person name="Stefanova K."/>
            <person name="Durmic Z."/>
            <person name="Nichols P."/>
            <person name="Revell C."/>
            <person name="Isobe S.N."/>
            <person name="Edwards D."/>
            <person name="Erskine W."/>
        </authorList>
    </citation>
    <scope>NUCLEOTIDE SEQUENCE [LARGE SCALE GENOMIC DNA]</scope>
    <source>
        <strain evidence="13">cv. Daliak</strain>
    </source>
</reference>
<dbReference type="InterPro" id="IPR038718">
    <property type="entry name" value="SNF2-like_sf"/>
</dbReference>
<name>A0A2Z6M6Y3_TRISU</name>
<dbReference type="InterPro" id="IPR027417">
    <property type="entry name" value="P-loop_NTPase"/>
</dbReference>
<evidence type="ECO:0000256" key="5">
    <source>
        <dbReference type="ARBA" id="ARBA00022833"/>
    </source>
</evidence>
<dbReference type="GO" id="GO:0008270">
    <property type="term" value="F:zinc ion binding"/>
    <property type="evidence" value="ECO:0007669"/>
    <property type="project" value="UniProtKB-KW"/>
</dbReference>
<dbReference type="Pfam" id="PF00628">
    <property type="entry name" value="PHD"/>
    <property type="match status" value="1"/>
</dbReference>
<evidence type="ECO:0000256" key="7">
    <source>
        <dbReference type="ARBA" id="ARBA00023242"/>
    </source>
</evidence>
<keyword evidence="6" id="KW-0067">ATP-binding</keyword>
<accession>A0A2Z6M6Y3</accession>
<dbReference type="Gene3D" id="3.30.40.10">
    <property type="entry name" value="Zinc/RING finger domain, C3HC4 (zinc finger)"/>
    <property type="match status" value="1"/>
</dbReference>
<dbReference type="SMART" id="SM00249">
    <property type="entry name" value="PHD"/>
    <property type="match status" value="1"/>
</dbReference>
<dbReference type="PROSITE" id="PS50016">
    <property type="entry name" value="ZF_PHD_2"/>
    <property type="match status" value="1"/>
</dbReference>
<dbReference type="InterPro" id="IPR019786">
    <property type="entry name" value="Zinc_finger_PHD-type_CS"/>
</dbReference>
<feature type="domain" description="PHD-type" evidence="10">
    <location>
        <begin position="51"/>
        <end position="98"/>
    </location>
</feature>
<dbReference type="AlphaFoldDB" id="A0A2Z6M6Y3"/>
<dbReference type="GO" id="GO:0003682">
    <property type="term" value="F:chromatin binding"/>
    <property type="evidence" value="ECO:0007669"/>
    <property type="project" value="TreeGrafter"/>
</dbReference>
<dbReference type="GO" id="GO:0005524">
    <property type="term" value="F:ATP binding"/>
    <property type="evidence" value="ECO:0007669"/>
    <property type="project" value="UniProtKB-KW"/>
</dbReference>
<evidence type="ECO:0000313" key="13">
    <source>
        <dbReference type="Proteomes" id="UP000242715"/>
    </source>
</evidence>
<dbReference type="CDD" id="cd18659">
    <property type="entry name" value="CD2_tandem"/>
    <property type="match status" value="1"/>
</dbReference>
<organism evidence="12 13">
    <name type="scientific">Trifolium subterraneum</name>
    <name type="common">Subterranean clover</name>
    <dbReference type="NCBI Taxonomy" id="3900"/>
    <lineage>
        <taxon>Eukaryota</taxon>
        <taxon>Viridiplantae</taxon>
        <taxon>Streptophyta</taxon>
        <taxon>Embryophyta</taxon>
        <taxon>Tracheophyta</taxon>
        <taxon>Spermatophyta</taxon>
        <taxon>Magnoliopsida</taxon>
        <taxon>eudicotyledons</taxon>
        <taxon>Gunneridae</taxon>
        <taxon>Pentapetalae</taxon>
        <taxon>rosids</taxon>
        <taxon>fabids</taxon>
        <taxon>Fabales</taxon>
        <taxon>Fabaceae</taxon>
        <taxon>Papilionoideae</taxon>
        <taxon>50 kb inversion clade</taxon>
        <taxon>NPAAA clade</taxon>
        <taxon>Hologalegina</taxon>
        <taxon>IRL clade</taxon>
        <taxon>Trifolieae</taxon>
        <taxon>Trifolium</taxon>
    </lineage>
</organism>
<evidence type="ECO:0008006" key="14">
    <source>
        <dbReference type="Google" id="ProtNLM"/>
    </source>
</evidence>
<dbReference type="InterPro" id="IPR019787">
    <property type="entry name" value="Znf_PHD-finger"/>
</dbReference>
<evidence type="ECO:0000256" key="1">
    <source>
        <dbReference type="ARBA" id="ARBA00004123"/>
    </source>
</evidence>
<dbReference type="Gene3D" id="2.40.50.40">
    <property type="match status" value="1"/>
</dbReference>
<evidence type="ECO:0000256" key="2">
    <source>
        <dbReference type="ARBA" id="ARBA00022723"/>
    </source>
</evidence>
<dbReference type="InterPro" id="IPR000330">
    <property type="entry name" value="SNF2_N"/>
</dbReference>
<dbReference type="OrthoDB" id="5857104at2759"/>
<evidence type="ECO:0000256" key="3">
    <source>
        <dbReference type="ARBA" id="ARBA00022741"/>
    </source>
</evidence>
<gene>
    <name evidence="12" type="ORF">TSUD_07860</name>
</gene>
<dbReference type="InterPro" id="IPR014001">
    <property type="entry name" value="Helicase_ATP-bd"/>
</dbReference>
<dbReference type="Pfam" id="PF00385">
    <property type="entry name" value="Chromo"/>
    <property type="match status" value="1"/>
</dbReference>
<dbReference type="InterPro" id="IPR011011">
    <property type="entry name" value="Znf_FYVE_PHD"/>
</dbReference>
<evidence type="ECO:0000256" key="4">
    <source>
        <dbReference type="ARBA" id="ARBA00022771"/>
    </source>
</evidence>
<dbReference type="SUPFAM" id="SSF57903">
    <property type="entry name" value="FYVE/PHD zinc finger"/>
    <property type="match status" value="1"/>
</dbReference>
<dbReference type="GO" id="GO:0140658">
    <property type="term" value="F:ATP-dependent chromatin remodeler activity"/>
    <property type="evidence" value="ECO:0007669"/>
    <property type="project" value="TreeGrafter"/>
</dbReference>
<dbReference type="GO" id="GO:0005634">
    <property type="term" value="C:nucleus"/>
    <property type="evidence" value="ECO:0007669"/>
    <property type="project" value="UniProtKB-SubCell"/>
</dbReference>
<dbReference type="GO" id="GO:0042393">
    <property type="term" value="F:histone binding"/>
    <property type="evidence" value="ECO:0007669"/>
    <property type="project" value="TreeGrafter"/>
</dbReference>
<dbReference type="PANTHER" id="PTHR45623">
    <property type="entry name" value="CHROMODOMAIN-HELICASE-DNA-BINDING PROTEIN 3-RELATED-RELATED"/>
    <property type="match status" value="1"/>
</dbReference>
<dbReference type="PROSITE" id="PS50013">
    <property type="entry name" value="CHROMO_2"/>
    <property type="match status" value="1"/>
</dbReference>
<evidence type="ECO:0000259" key="10">
    <source>
        <dbReference type="PROSITE" id="PS50016"/>
    </source>
</evidence>
<evidence type="ECO:0000313" key="12">
    <source>
        <dbReference type="EMBL" id="GAU17724.1"/>
    </source>
</evidence>
<keyword evidence="2" id="KW-0479">Metal-binding</keyword>
<feature type="domain" description="Helicase ATP-binding" evidence="11">
    <location>
        <begin position="276"/>
        <end position="400"/>
    </location>
</feature>
<dbReference type="PROSITE" id="PS51192">
    <property type="entry name" value="HELICASE_ATP_BIND_1"/>
    <property type="match status" value="1"/>
</dbReference>
<dbReference type="InterPro" id="IPR023780">
    <property type="entry name" value="Chromo_domain"/>
</dbReference>
<dbReference type="Gene3D" id="3.40.50.10810">
    <property type="entry name" value="Tandem AAA-ATPase domain"/>
    <property type="match status" value="1"/>
</dbReference>
<keyword evidence="3" id="KW-0547">Nucleotide-binding</keyword>
<dbReference type="InterPro" id="IPR016197">
    <property type="entry name" value="Chromo-like_dom_sf"/>
</dbReference>
<dbReference type="PROSITE" id="PS01359">
    <property type="entry name" value="ZF_PHD_1"/>
    <property type="match status" value="1"/>
</dbReference>
<dbReference type="PANTHER" id="PTHR45623:SF17">
    <property type="entry name" value="CHROMODOMAIN-HELICASE-DNA-BINDING PROTEIN 3-RELATED"/>
    <property type="match status" value="1"/>
</dbReference>
<sequence length="400" mass="46843">MSSLVERLRVKPDRKRFNTIDESDDDADLMPRKRPKTQEKFERIVRSDAKENSCQACGERGNLLSCETCTYSFHTECLLAPLKRLRLNNWMCPECVSPLNDIDKILDYETRPVVDGECDAKDLEVLEEEFLKAFKYNPGLKTKVNNFHRQLTEVRKLDGDFVAIRPEWTTVDRIIACRGDNDDEKEYLVKWKELPYDESNWELESDISTFQTEIERFNLFQSRSRKISYSKQKSSVNDDAELTRQQKEFQQYEHSPEFLSGGTLHPYQLEGLNFLRFSWSKQTHVILADEMGLGKTIQSIAFLASLFKENVSPHLVVAPLSTLRNWEREFATWAPEMNVIMYVGSSQARSIIREYEFYFPDKNKKNKSIKFDVLLTSYEMINLDTAALNPIKWECMRIIL</sequence>
<dbReference type="GO" id="GO:0003677">
    <property type="term" value="F:DNA binding"/>
    <property type="evidence" value="ECO:0007669"/>
    <property type="project" value="TreeGrafter"/>
</dbReference>
<evidence type="ECO:0000256" key="8">
    <source>
        <dbReference type="PROSITE-ProRule" id="PRU00146"/>
    </source>
</evidence>
<dbReference type="InterPro" id="IPR013083">
    <property type="entry name" value="Znf_RING/FYVE/PHD"/>
</dbReference>
<proteinExistence type="predicted"/>
<evidence type="ECO:0000259" key="11">
    <source>
        <dbReference type="PROSITE" id="PS51192"/>
    </source>
</evidence>
<dbReference type="EMBL" id="DF973175">
    <property type="protein sequence ID" value="GAU17724.1"/>
    <property type="molecule type" value="Genomic_DNA"/>
</dbReference>
<dbReference type="SUPFAM" id="SSF54160">
    <property type="entry name" value="Chromo domain-like"/>
    <property type="match status" value="1"/>
</dbReference>
<keyword evidence="5" id="KW-0862">Zinc</keyword>
<evidence type="ECO:0000256" key="6">
    <source>
        <dbReference type="ARBA" id="ARBA00022840"/>
    </source>
</evidence>
<dbReference type="Pfam" id="PF00176">
    <property type="entry name" value="SNF2-rel_dom"/>
    <property type="match status" value="1"/>
</dbReference>
<feature type="domain" description="Chromo" evidence="9">
    <location>
        <begin position="169"/>
        <end position="217"/>
    </location>
</feature>
<keyword evidence="7" id="KW-0539">Nucleus</keyword>
<keyword evidence="13" id="KW-1185">Reference proteome</keyword>
<evidence type="ECO:0000259" key="9">
    <source>
        <dbReference type="PROSITE" id="PS50013"/>
    </source>
</evidence>